<evidence type="ECO:0000313" key="1">
    <source>
        <dbReference type="EMBL" id="GMF42953.1"/>
    </source>
</evidence>
<protein>
    <submittedName>
        <fullName evidence="1">Unnamed protein product</fullName>
    </submittedName>
</protein>
<sequence>MRTWRLTAKTSRTIGALGASSGARYASLLLHEEDAAGHVPDKPVDAVHEAVARDSAAGDDAPVSSRKLS</sequence>
<proteinExistence type="predicted"/>
<comment type="caution">
    <text evidence="1">The sequence shown here is derived from an EMBL/GenBank/DDBJ whole genome shotgun (WGS) entry which is preliminary data.</text>
</comment>
<gene>
    <name evidence="1" type="ORF">Pfra01_001428900</name>
</gene>
<dbReference type="EMBL" id="BSXT01001503">
    <property type="protein sequence ID" value="GMF42953.1"/>
    <property type="molecule type" value="Genomic_DNA"/>
</dbReference>
<evidence type="ECO:0000313" key="2">
    <source>
        <dbReference type="Proteomes" id="UP001165121"/>
    </source>
</evidence>
<dbReference type="Proteomes" id="UP001165121">
    <property type="component" value="Unassembled WGS sequence"/>
</dbReference>
<reference evidence="1" key="1">
    <citation type="submission" date="2023-04" db="EMBL/GenBank/DDBJ databases">
        <title>Phytophthora fragariaefolia NBRC 109709.</title>
        <authorList>
            <person name="Ichikawa N."/>
            <person name="Sato H."/>
            <person name="Tonouchi N."/>
        </authorList>
    </citation>
    <scope>NUCLEOTIDE SEQUENCE</scope>
    <source>
        <strain evidence="1">NBRC 109709</strain>
    </source>
</reference>
<name>A0A9W6XQ39_9STRA</name>
<dbReference type="AlphaFoldDB" id="A0A9W6XQ39"/>
<organism evidence="1 2">
    <name type="scientific">Phytophthora fragariaefolia</name>
    <dbReference type="NCBI Taxonomy" id="1490495"/>
    <lineage>
        <taxon>Eukaryota</taxon>
        <taxon>Sar</taxon>
        <taxon>Stramenopiles</taxon>
        <taxon>Oomycota</taxon>
        <taxon>Peronosporomycetes</taxon>
        <taxon>Peronosporales</taxon>
        <taxon>Peronosporaceae</taxon>
        <taxon>Phytophthora</taxon>
    </lineage>
</organism>
<keyword evidence="2" id="KW-1185">Reference proteome</keyword>
<accession>A0A9W6XQ39</accession>